<comment type="caution">
    <text evidence="2">The sequence shown here is derived from an EMBL/GenBank/DDBJ whole genome shotgun (WGS) entry which is preliminary data.</text>
</comment>
<dbReference type="AlphaFoldDB" id="A0A3S2VL62"/>
<dbReference type="Proteomes" id="UP000282759">
    <property type="component" value="Unassembled WGS sequence"/>
</dbReference>
<keyword evidence="1" id="KW-0732">Signal</keyword>
<keyword evidence="3" id="KW-1185">Reference proteome</keyword>
<feature type="chain" id="PRO_5018591629" description="Lipocalin-like domain-containing protein" evidence="1">
    <location>
        <begin position="17"/>
        <end position="150"/>
    </location>
</feature>
<sequence>MRYKAFLAMMVICLLAACSKRTVQPVTILGKWQMKSYTQKIFKDDALISSIALGDGNFTTADYIIFNADGTGGASTSRPELDYFKSNFNFVYDDPTITLIQYQNGGNTTVTTKYTIDSISTTSLTVYTSANYIVEGVEYVKNETIVFVKI</sequence>
<evidence type="ECO:0000313" key="2">
    <source>
        <dbReference type="EMBL" id="RVT99783.1"/>
    </source>
</evidence>
<accession>A0A3S2VL62</accession>
<gene>
    <name evidence="2" type="ORF">EOD41_15180</name>
</gene>
<dbReference type="PROSITE" id="PS51257">
    <property type="entry name" value="PROKAR_LIPOPROTEIN"/>
    <property type="match status" value="1"/>
</dbReference>
<evidence type="ECO:0008006" key="4">
    <source>
        <dbReference type="Google" id="ProtNLM"/>
    </source>
</evidence>
<name>A0A3S2VL62_9SPHI</name>
<dbReference type="EMBL" id="SACK01000007">
    <property type="protein sequence ID" value="RVT99783.1"/>
    <property type="molecule type" value="Genomic_DNA"/>
</dbReference>
<dbReference type="RefSeq" id="WP_127706432.1">
    <property type="nucleotide sequence ID" value="NZ_SACK01000007.1"/>
</dbReference>
<proteinExistence type="predicted"/>
<evidence type="ECO:0000313" key="3">
    <source>
        <dbReference type="Proteomes" id="UP000282759"/>
    </source>
</evidence>
<organism evidence="2 3">
    <name type="scientific">Mucilaginibacter limnophilus</name>
    <dbReference type="NCBI Taxonomy" id="1932778"/>
    <lineage>
        <taxon>Bacteria</taxon>
        <taxon>Pseudomonadati</taxon>
        <taxon>Bacteroidota</taxon>
        <taxon>Sphingobacteriia</taxon>
        <taxon>Sphingobacteriales</taxon>
        <taxon>Sphingobacteriaceae</taxon>
        <taxon>Mucilaginibacter</taxon>
    </lineage>
</organism>
<reference evidence="2 3" key="1">
    <citation type="submission" date="2019-01" db="EMBL/GenBank/DDBJ databases">
        <authorList>
            <person name="Chen W.-M."/>
        </authorList>
    </citation>
    <scope>NUCLEOTIDE SEQUENCE [LARGE SCALE GENOMIC DNA]</scope>
    <source>
        <strain evidence="2 3">YBJ-36</strain>
    </source>
</reference>
<protein>
    <recommendedName>
        <fullName evidence="4">Lipocalin-like domain-containing protein</fullName>
    </recommendedName>
</protein>
<evidence type="ECO:0000256" key="1">
    <source>
        <dbReference type="SAM" id="SignalP"/>
    </source>
</evidence>
<feature type="signal peptide" evidence="1">
    <location>
        <begin position="1"/>
        <end position="16"/>
    </location>
</feature>